<sequence>MFCLSLNMKVVVLCALFTLVFGGQLQCGRNEVVSQCLNTCDQYCGRQRRACTMQCDTGHACQCKDGYCRDESGSCVRPA</sequence>
<dbReference type="SUPFAM" id="SSF57567">
    <property type="entry name" value="Serine protease inhibitors"/>
    <property type="match status" value="1"/>
</dbReference>
<evidence type="ECO:0000313" key="4">
    <source>
        <dbReference type="Proteomes" id="UP000095287"/>
    </source>
</evidence>
<dbReference type="InterPro" id="IPR036084">
    <property type="entry name" value="Ser_inhib-like_sf"/>
</dbReference>
<keyword evidence="4" id="KW-1185">Reference proteome</keyword>
<evidence type="ECO:0000259" key="3">
    <source>
        <dbReference type="Pfam" id="PF01826"/>
    </source>
</evidence>
<name>A0A1I7ZSN0_9BILA</name>
<feature type="domain" description="TIL" evidence="3">
    <location>
        <begin position="27"/>
        <end position="78"/>
    </location>
</feature>
<protein>
    <submittedName>
        <fullName evidence="5">TIL domain-containing protein</fullName>
    </submittedName>
</protein>
<dbReference type="CDD" id="cd19941">
    <property type="entry name" value="TIL"/>
    <property type="match status" value="1"/>
</dbReference>
<evidence type="ECO:0000313" key="5">
    <source>
        <dbReference type="WBParaSite" id="L893_g29218.t1"/>
    </source>
</evidence>
<dbReference type="WBParaSite" id="L893_g29218.t1">
    <property type="protein sequence ID" value="L893_g29218.t1"/>
    <property type="gene ID" value="L893_g29218"/>
</dbReference>
<dbReference type="InterPro" id="IPR002919">
    <property type="entry name" value="TIL_dom"/>
</dbReference>
<keyword evidence="2" id="KW-0732">Signal</keyword>
<evidence type="ECO:0000256" key="2">
    <source>
        <dbReference type="SAM" id="SignalP"/>
    </source>
</evidence>
<dbReference type="Proteomes" id="UP000095287">
    <property type="component" value="Unplaced"/>
</dbReference>
<evidence type="ECO:0000256" key="1">
    <source>
        <dbReference type="ARBA" id="ARBA00022900"/>
    </source>
</evidence>
<dbReference type="Gene3D" id="2.10.25.10">
    <property type="entry name" value="Laminin"/>
    <property type="match status" value="1"/>
</dbReference>
<keyword evidence="1" id="KW-0646">Protease inhibitor</keyword>
<dbReference type="GO" id="GO:0004867">
    <property type="term" value="F:serine-type endopeptidase inhibitor activity"/>
    <property type="evidence" value="ECO:0007669"/>
    <property type="project" value="UniProtKB-KW"/>
</dbReference>
<organism evidence="4 5">
    <name type="scientific">Steinernema glaseri</name>
    <dbReference type="NCBI Taxonomy" id="37863"/>
    <lineage>
        <taxon>Eukaryota</taxon>
        <taxon>Metazoa</taxon>
        <taxon>Ecdysozoa</taxon>
        <taxon>Nematoda</taxon>
        <taxon>Chromadorea</taxon>
        <taxon>Rhabditida</taxon>
        <taxon>Tylenchina</taxon>
        <taxon>Panagrolaimomorpha</taxon>
        <taxon>Strongyloidoidea</taxon>
        <taxon>Steinernematidae</taxon>
        <taxon>Steinernema</taxon>
    </lineage>
</organism>
<proteinExistence type="predicted"/>
<dbReference type="AlphaFoldDB" id="A0A1I7ZSN0"/>
<feature type="chain" id="PRO_5009313840" evidence="2">
    <location>
        <begin position="23"/>
        <end position="79"/>
    </location>
</feature>
<feature type="signal peptide" evidence="2">
    <location>
        <begin position="1"/>
        <end position="22"/>
    </location>
</feature>
<reference evidence="5" key="1">
    <citation type="submission" date="2016-11" db="UniProtKB">
        <authorList>
            <consortium name="WormBaseParasite"/>
        </authorList>
    </citation>
    <scope>IDENTIFICATION</scope>
</reference>
<dbReference type="Pfam" id="PF01826">
    <property type="entry name" value="TIL"/>
    <property type="match status" value="1"/>
</dbReference>
<accession>A0A1I7ZSN0</accession>
<keyword evidence="1" id="KW-0722">Serine protease inhibitor</keyword>